<evidence type="ECO:0000313" key="2">
    <source>
        <dbReference type="Proteomes" id="UP000516412"/>
    </source>
</evidence>
<dbReference type="Proteomes" id="UP000516412">
    <property type="component" value="Chromosome"/>
</dbReference>
<organism evidence="1 2">
    <name type="scientific">Neisseria musculi</name>
    <dbReference type="NCBI Taxonomy" id="1815583"/>
    <lineage>
        <taxon>Bacteria</taxon>
        <taxon>Pseudomonadati</taxon>
        <taxon>Pseudomonadota</taxon>
        <taxon>Betaproteobacteria</taxon>
        <taxon>Neisseriales</taxon>
        <taxon>Neisseriaceae</taxon>
        <taxon>Neisseria</taxon>
    </lineage>
</organism>
<gene>
    <name evidence="1" type="ORF">H7A79_0461</name>
</gene>
<dbReference type="KEGG" id="nmus:H7A79_0461"/>
<name>A0A7H1MB87_9NEIS</name>
<keyword evidence="2" id="KW-1185">Reference proteome</keyword>
<protein>
    <submittedName>
        <fullName evidence="1">Uncharacterized protein</fullName>
    </submittedName>
</protein>
<sequence>MRRSRIQIGLCGIVIIVYRQQLSVCRKKMQYLRLVISSSFAYFGYRNRTLRSKRTVTAMLCIHYI</sequence>
<dbReference type="AlphaFoldDB" id="A0A7H1MB87"/>
<evidence type="ECO:0000313" key="1">
    <source>
        <dbReference type="EMBL" id="QNT58902.1"/>
    </source>
</evidence>
<reference evidence="1" key="1">
    <citation type="submission" date="2024-06" db="EMBL/GenBank/DDBJ databases">
        <title>Complete Genome Sequence of mouse commensal type strain Neisseria musculi.</title>
        <authorList>
            <person name="Thapa E."/>
            <person name="Aluvathingal J."/>
            <person name="Nadendla S."/>
            <person name="Mehta A."/>
            <person name="Tettelin H."/>
            <person name="Weyand N.J."/>
        </authorList>
    </citation>
    <scope>NUCLEOTIDE SEQUENCE</scope>
    <source>
        <strain evidence="1">NW831</strain>
    </source>
</reference>
<dbReference type="EMBL" id="CP060414">
    <property type="protein sequence ID" value="QNT58902.1"/>
    <property type="molecule type" value="Genomic_DNA"/>
</dbReference>
<proteinExistence type="predicted"/>
<accession>A0A7H1MB87</accession>